<dbReference type="EMBL" id="JAAAHY010000288">
    <property type="protein sequence ID" value="KAF9965091.1"/>
    <property type="molecule type" value="Genomic_DNA"/>
</dbReference>
<keyword evidence="7" id="KW-1185">Reference proteome</keyword>
<sequence>MAAPAYTPVPTNNPFSGSFPLPPTDQSPATLGLGYIKKFREERLSSLRPFSEFFDVNRFSKPAGLVNVTSRFNYNLAYFQGNYMLVFLGITAYSLITNVMLMFTVGVVVGGMHYISKVPPEGVVIGKTTYSARQLQTGLVCVAVPLFFFSSTIGTIFYIIGASAVSILGHAAFMQEGVEGDFANNV</sequence>
<comment type="caution">
    <text evidence="6">The sequence shown here is derived from an EMBL/GenBank/DDBJ whole genome shotgun (WGS) entry which is preliminary data.</text>
</comment>
<dbReference type="InterPro" id="IPR004895">
    <property type="entry name" value="Prenylated_rab_accept_PRA1"/>
</dbReference>
<dbReference type="PANTHER" id="PTHR19317:SF0">
    <property type="entry name" value="PRENYLATED RAB ACCEPTOR PROTEIN 1"/>
    <property type="match status" value="1"/>
</dbReference>
<dbReference type="GO" id="GO:0016020">
    <property type="term" value="C:membrane"/>
    <property type="evidence" value="ECO:0007669"/>
    <property type="project" value="UniProtKB-SubCell"/>
</dbReference>
<evidence type="ECO:0000313" key="6">
    <source>
        <dbReference type="EMBL" id="KAF9965091.1"/>
    </source>
</evidence>
<keyword evidence="4 5" id="KW-0472">Membrane</keyword>
<name>A0A9P6J8U4_MORAP</name>
<feature type="transmembrane region" description="Helical" evidence="5">
    <location>
        <begin position="85"/>
        <end position="115"/>
    </location>
</feature>
<evidence type="ECO:0000256" key="3">
    <source>
        <dbReference type="ARBA" id="ARBA00022989"/>
    </source>
</evidence>
<evidence type="ECO:0000256" key="4">
    <source>
        <dbReference type="ARBA" id="ARBA00023136"/>
    </source>
</evidence>
<dbReference type="Pfam" id="PF03208">
    <property type="entry name" value="PRA1"/>
    <property type="match status" value="1"/>
</dbReference>
<comment type="similarity">
    <text evidence="5">Belongs to the PRA1 family.</text>
</comment>
<evidence type="ECO:0000256" key="1">
    <source>
        <dbReference type="ARBA" id="ARBA00004141"/>
    </source>
</evidence>
<keyword evidence="2 5" id="KW-0812">Transmembrane</keyword>
<keyword evidence="3 5" id="KW-1133">Transmembrane helix</keyword>
<evidence type="ECO:0000313" key="7">
    <source>
        <dbReference type="Proteomes" id="UP000738359"/>
    </source>
</evidence>
<feature type="transmembrane region" description="Helical" evidence="5">
    <location>
        <begin position="135"/>
        <end position="160"/>
    </location>
</feature>
<dbReference type="Proteomes" id="UP000738359">
    <property type="component" value="Unassembled WGS sequence"/>
</dbReference>
<evidence type="ECO:0000256" key="2">
    <source>
        <dbReference type="ARBA" id="ARBA00022692"/>
    </source>
</evidence>
<proteinExistence type="inferred from homology"/>
<evidence type="ECO:0000256" key="5">
    <source>
        <dbReference type="RuleBase" id="RU363107"/>
    </source>
</evidence>
<dbReference type="AlphaFoldDB" id="A0A9P6J8U4"/>
<dbReference type="PANTHER" id="PTHR19317">
    <property type="entry name" value="PRENYLATED RAB ACCEPTOR 1-RELATED"/>
    <property type="match status" value="1"/>
</dbReference>
<comment type="subcellular location">
    <subcellularLocation>
        <location evidence="1 5">Membrane</location>
        <topology evidence="1 5">Multi-pass membrane protein</topology>
    </subcellularLocation>
</comment>
<dbReference type="GO" id="GO:0005794">
    <property type="term" value="C:Golgi apparatus"/>
    <property type="evidence" value="ECO:0007669"/>
    <property type="project" value="TreeGrafter"/>
</dbReference>
<dbReference type="OrthoDB" id="63113at2759"/>
<protein>
    <recommendedName>
        <fullName evidence="5">PRA1 family protein</fullName>
    </recommendedName>
</protein>
<accession>A0A9P6J8U4</accession>
<organism evidence="6 7">
    <name type="scientific">Mortierella alpina</name>
    <name type="common">Oleaginous fungus</name>
    <name type="synonym">Mortierella renispora</name>
    <dbReference type="NCBI Taxonomy" id="64518"/>
    <lineage>
        <taxon>Eukaryota</taxon>
        <taxon>Fungi</taxon>
        <taxon>Fungi incertae sedis</taxon>
        <taxon>Mucoromycota</taxon>
        <taxon>Mortierellomycotina</taxon>
        <taxon>Mortierellomycetes</taxon>
        <taxon>Mortierellales</taxon>
        <taxon>Mortierellaceae</taxon>
        <taxon>Mortierella</taxon>
    </lineage>
</organism>
<gene>
    <name evidence="6" type="ORF">BGZ70_005414</name>
</gene>
<reference evidence="6" key="1">
    <citation type="journal article" date="2020" name="Fungal Divers.">
        <title>Resolving the Mortierellaceae phylogeny through synthesis of multi-gene phylogenetics and phylogenomics.</title>
        <authorList>
            <person name="Vandepol N."/>
            <person name="Liber J."/>
            <person name="Desiro A."/>
            <person name="Na H."/>
            <person name="Kennedy M."/>
            <person name="Barry K."/>
            <person name="Grigoriev I.V."/>
            <person name="Miller A.N."/>
            <person name="O'Donnell K."/>
            <person name="Stajich J.E."/>
            <person name="Bonito G."/>
        </authorList>
    </citation>
    <scope>NUCLEOTIDE SEQUENCE</scope>
    <source>
        <strain evidence="6">CK1249</strain>
    </source>
</reference>